<dbReference type="SMART" id="SM00091">
    <property type="entry name" value="PAS"/>
    <property type="match status" value="2"/>
</dbReference>
<dbReference type="InterPro" id="IPR035965">
    <property type="entry name" value="PAS-like_dom_sf"/>
</dbReference>
<accession>Q2IQB9</accession>
<feature type="domain" description="PAS" evidence="1">
    <location>
        <begin position="71"/>
        <end position="117"/>
    </location>
</feature>
<dbReference type="Pfam" id="PF08447">
    <property type="entry name" value="PAS_3"/>
    <property type="match status" value="1"/>
</dbReference>
<evidence type="ECO:0000313" key="3">
    <source>
        <dbReference type="Proteomes" id="UP000001935"/>
    </source>
</evidence>
<dbReference type="PANTHER" id="PTHR44757:SF2">
    <property type="entry name" value="BIOFILM ARCHITECTURE MAINTENANCE PROTEIN MBAA"/>
    <property type="match status" value="1"/>
</dbReference>
<dbReference type="NCBIfam" id="TIGR00229">
    <property type="entry name" value="sensory_box"/>
    <property type="match status" value="2"/>
</dbReference>
<dbReference type="HOGENOM" id="CLU_626489_0_0_7"/>
<sequence>MPFATTPELLRELATLYRRIAELEAGAGMRAGSGAPADAARDVDHLGDGLHAAVAEFSDDVIGVLTPAADILYVSDGIERLLGYRAGELVGRNAWAFVEPEDVASMASARSTPLDDGVPIEVRARHADGSVRWLEFAARAWPRGAPRLIVARWRDAQRHREPAAAGSDEARRAAELRRSAAVSRISQLALGLPEVQDVLDAAAALAASALGLPAGAFLEVADGGLRVRAASGFPDGARGRGVPSVMTLAGLAHASGAPARAPDLARDGRLADALLASAGAGCALAVPVRGSGRAHGVLLVAGPAPRAFEREELSFLETVANVVATAVDARAAAEALRGRERLARAVFASARDGMIIVDGEGRCVDANPAAERLLGASLEALRGRRPAEVLQSALDLSGAAADHGVATVATPSGARALEWTLVPGMLPGLSLAVLRGRSG</sequence>
<dbReference type="SMART" id="SM00065">
    <property type="entry name" value="GAF"/>
    <property type="match status" value="1"/>
</dbReference>
<dbReference type="Gene3D" id="3.30.450.40">
    <property type="match status" value="1"/>
</dbReference>
<dbReference type="KEGG" id="ade:Adeh_1226"/>
<proteinExistence type="predicted"/>
<dbReference type="EMBL" id="CP000251">
    <property type="protein sequence ID" value="ABC81000.1"/>
    <property type="molecule type" value="Genomic_DNA"/>
</dbReference>
<dbReference type="InterPro" id="IPR052155">
    <property type="entry name" value="Biofilm_reg_signaling"/>
</dbReference>
<protein>
    <submittedName>
        <fullName evidence="2">Putative PAS/PAC sensor protein</fullName>
    </submittedName>
</protein>
<organism evidence="2 3">
    <name type="scientific">Anaeromyxobacter dehalogenans (strain 2CP-C)</name>
    <dbReference type="NCBI Taxonomy" id="290397"/>
    <lineage>
        <taxon>Bacteria</taxon>
        <taxon>Pseudomonadati</taxon>
        <taxon>Myxococcota</taxon>
        <taxon>Myxococcia</taxon>
        <taxon>Myxococcales</taxon>
        <taxon>Cystobacterineae</taxon>
        <taxon>Anaeromyxobacteraceae</taxon>
        <taxon>Anaeromyxobacter</taxon>
    </lineage>
</organism>
<dbReference type="Pfam" id="PF01590">
    <property type="entry name" value="GAF"/>
    <property type="match status" value="1"/>
</dbReference>
<dbReference type="RefSeq" id="WP_011420283.1">
    <property type="nucleotide sequence ID" value="NC_007760.1"/>
</dbReference>
<dbReference type="Pfam" id="PF13188">
    <property type="entry name" value="PAS_8"/>
    <property type="match status" value="1"/>
</dbReference>
<reference evidence="2" key="1">
    <citation type="submission" date="2006-01" db="EMBL/GenBank/DDBJ databases">
        <title>Complete sequence of Anaeromyxobacter dehalogenans 2CP-C.</title>
        <authorList>
            <consortium name="US DOE Joint Genome Institute"/>
            <person name="Copeland A."/>
            <person name="Lucas S."/>
            <person name="Lapidus A."/>
            <person name="Barry K."/>
            <person name="Detter J.C."/>
            <person name="Glavina T."/>
            <person name="Hammon N."/>
            <person name="Israni S."/>
            <person name="Pitluck S."/>
            <person name="Brettin T."/>
            <person name="Bruce D."/>
            <person name="Han C."/>
            <person name="Tapia R."/>
            <person name="Gilna P."/>
            <person name="Kiss H."/>
            <person name="Schmutz J."/>
            <person name="Larimer F."/>
            <person name="Land M."/>
            <person name="Kyrpides N."/>
            <person name="Anderson I."/>
            <person name="Sanford R.A."/>
            <person name="Ritalahti K.M."/>
            <person name="Thomas H.S."/>
            <person name="Kirby J.R."/>
            <person name="Zhulin I.B."/>
            <person name="Loeffler F.E."/>
            <person name="Richardson P."/>
        </authorList>
    </citation>
    <scope>NUCLEOTIDE SEQUENCE</scope>
    <source>
        <strain evidence="2">2CP-C</strain>
    </source>
</reference>
<dbReference type="InterPro" id="IPR013655">
    <property type="entry name" value="PAS_fold_3"/>
</dbReference>
<dbReference type="SUPFAM" id="SSF55785">
    <property type="entry name" value="PYP-like sensor domain (PAS domain)"/>
    <property type="match status" value="2"/>
</dbReference>
<feature type="domain" description="PAS" evidence="1">
    <location>
        <begin position="339"/>
        <end position="384"/>
    </location>
</feature>
<evidence type="ECO:0000313" key="2">
    <source>
        <dbReference type="EMBL" id="ABC81000.1"/>
    </source>
</evidence>
<dbReference type="InterPro" id="IPR029016">
    <property type="entry name" value="GAF-like_dom_sf"/>
</dbReference>
<dbReference type="eggNOG" id="COG2202">
    <property type="taxonomic scope" value="Bacteria"/>
</dbReference>
<dbReference type="OrthoDB" id="6231at2"/>
<dbReference type="CDD" id="cd00130">
    <property type="entry name" value="PAS"/>
    <property type="match status" value="2"/>
</dbReference>
<dbReference type="AlphaFoldDB" id="Q2IQB9"/>
<dbReference type="InterPro" id="IPR000014">
    <property type="entry name" value="PAS"/>
</dbReference>
<dbReference type="PROSITE" id="PS50112">
    <property type="entry name" value="PAS"/>
    <property type="match status" value="2"/>
</dbReference>
<dbReference type="SUPFAM" id="SSF55781">
    <property type="entry name" value="GAF domain-like"/>
    <property type="match status" value="1"/>
</dbReference>
<name>Q2IQB9_ANADE</name>
<gene>
    <name evidence="2" type="ordered locus">Adeh_1226</name>
</gene>
<dbReference type="PANTHER" id="PTHR44757">
    <property type="entry name" value="DIGUANYLATE CYCLASE DGCP"/>
    <property type="match status" value="1"/>
</dbReference>
<dbReference type="STRING" id="290397.Adeh_1226"/>
<dbReference type="Gene3D" id="3.30.450.20">
    <property type="entry name" value="PAS domain"/>
    <property type="match status" value="2"/>
</dbReference>
<evidence type="ECO:0000259" key="1">
    <source>
        <dbReference type="PROSITE" id="PS50112"/>
    </source>
</evidence>
<dbReference type="Proteomes" id="UP000001935">
    <property type="component" value="Chromosome"/>
</dbReference>
<dbReference type="InterPro" id="IPR003018">
    <property type="entry name" value="GAF"/>
</dbReference>
<dbReference type="eggNOG" id="COG2203">
    <property type="taxonomic scope" value="Bacteria"/>
</dbReference>